<keyword evidence="1" id="KW-1133">Transmembrane helix</keyword>
<dbReference type="SUPFAM" id="SSF48371">
    <property type="entry name" value="ARM repeat"/>
    <property type="match status" value="1"/>
</dbReference>
<protein>
    <recommendedName>
        <fullName evidence="3">HEAT repeat domain-containing protein</fullName>
    </recommendedName>
</protein>
<sequence length="238" mass="26802">MTYLNNRSVVKTGLAIILILVMALLYHEIFVAPDGVIVGYTGPMKKSESIYPVKKTGKIISPLAGNNEAEVSVQAVDGSDFYSDIENNVCQGRRQDPFNIHCNRVSVIGVDNAELKEIKALKNILYNDTYVKQRMEAIKKLGKYRNKVSYEALLNAPFDPHSEVRLEILKQLYNLLPQLVKEYGDGIRYAFELAMSDMHSPVALLAQKALEEFDHLNTDVSENNNLNNNAQINDDFPH</sequence>
<evidence type="ECO:0008006" key="3">
    <source>
        <dbReference type="Google" id="ProtNLM"/>
    </source>
</evidence>
<evidence type="ECO:0000256" key="1">
    <source>
        <dbReference type="SAM" id="Phobius"/>
    </source>
</evidence>
<keyword evidence="1" id="KW-0812">Transmembrane</keyword>
<keyword evidence="1" id="KW-0472">Membrane</keyword>
<reference evidence="2" key="1">
    <citation type="submission" date="2018-06" db="EMBL/GenBank/DDBJ databases">
        <authorList>
            <person name="Zhirakovskaya E."/>
        </authorList>
    </citation>
    <scope>NUCLEOTIDE SEQUENCE</scope>
</reference>
<evidence type="ECO:0000313" key="2">
    <source>
        <dbReference type="EMBL" id="VAW62867.1"/>
    </source>
</evidence>
<gene>
    <name evidence="2" type="ORF">MNBD_GAMMA09-1472</name>
</gene>
<dbReference type="EMBL" id="UOFI01000032">
    <property type="protein sequence ID" value="VAW62867.1"/>
    <property type="molecule type" value="Genomic_DNA"/>
</dbReference>
<accession>A0A3B0XIH5</accession>
<dbReference type="InterPro" id="IPR016024">
    <property type="entry name" value="ARM-type_fold"/>
</dbReference>
<feature type="transmembrane region" description="Helical" evidence="1">
    <location>
        <begin position="12"/>
        <end position="32"/>
    </location>
</feature>
<name>A0A3B0XIH5_9ZZZZ</name>
<organism evidence="2">
    <name type="scientific">hydrothermal vent metagenome</name>
    <dbReference type="NCBI Taxonomy" id="652676"/>
    <lineage>
        <taxon>unclassified sequences</taxon>
        <taxon>metagenomes</taxon>
        <taxon>ecological metagenomes</taxon>
    </lineage>
</organism>
<proteinExistence type="predicted"/>
<dbReference type="AlphaFoldDB" id="A0A3B0XIH5"/>